<feature type="compositionally biased region" description="Basic and acidic residues" evidence="1">
    <location>
        <begin position="107"/>
        <end position="121"/>
    </location>
</feature>
<sequence>DEIRFFRRPSARRRARFGATGNSAGTRRRGRDPAGSHGLGTMRPDSRPGSAGDSDAGSRCGERDGRLCDPEASARARCGSDDRQPRRSRRQEGRRTRAAAQQARRGAVADRRWHPHDARECRRSRRDACPASEI</sequence>
<evidence type="ECO:0000313" key="2">
    <source>
        <dbReference type="EMBL" id="CAA9546497.1"/>
    </source>
</evidence>
<proteinExistence type="predicted"/>
<name>A0A6J4UEV0_9SPHN</name>
<evidence type="ECO:0000256" key="1">
    <source>
        <dbReference type="SAM" id="MobiDB-lite"/>
    </source>
</evidence>
<organism evidence="2">
    <name type="scientific">uncultured Sphingosinicella sp</name>
    <dbReference type="NCBI Taxonomy" id="478748"/>
    <lineage>
        <taxon>Bacteria</taxon>
        <taxon>Pseudomonadati</taxon>
        <taxon>Pseudomonadota</taxon>
        <taxon>Alphaproteobacteria</taxon>
        <taxon>Sphingomonadales</taxon>
        <taxon>Sphingosinicellaceae</taxon>
        <taxon>Sphingosinicella</taxon>
        <taxon>environmental samples</taxon>
    </lineage>
</organism>
<feature type="compositionally biased region" description="Basic residues" evidence="1">
    <location>
        <begin position="1"/>
        <end position="16"/>
    </location>
</feature>
<dbReference type="EMBL" id="CADCWD010000088">
    <property type="protein sequence ID" value="CAA9546497.1"/>
    <property type="molecule type" value="Genomic_DNA"/>
</dbReference>
<feature type="region of interest" description="Disordered" evidence="1">
    <location>
        <begin position="1"/>
        <end position="134"/>
    </location>
</feature>
<protein>
    <submittedName>
        <fullName evidence="2">Uncharacterized protein</fullName>
    </submittedName>
</protein>
<feature type="non-terminal residue" evidence="2">
    <location>
        <position position="1"/>
    </location>
</feature>
<feature type="non-terminal residue" evidence="2">
    <location>
        <position position="134"/>
    </location>
</feature>
<reference evidence="2" key="1">
    <citation type="submission" date="2020-02" db="EMBL/GenBank/DDBJ databases">
        <authorList>
            <person name="Meier V. D."/>
        </authorList>
    </citation>
    <scope>NUCLEOTIDE SEQUENCE</scope>
    <source>
        <strain evidence="2">AVDCRST_MAG23</strain>
    </source>
</reference>
<accession>A0A6J4UEV0</accession>
<feature type="compositionally biased region" description="Basic and acidic residues" evidence="1">
    <location>
        <begin position="60"/>
        <end position="95"/>
    </location>
</feature>
<gene>
    <name evidence="2" type="ORF">AVDCRST_MAG23-2586</name>
</gene>
<dbReference type="AlphaFoldDB" id="A0A6J4UEV0"/>